<dbReference type="PROSITE" id="PS51318">
    <property type="entry name" value="TAT"/>
    <property type="match status" value="1"/>
</dbReference>
<dbReference type="Gene3D" id="3.60.21.10">
    <property type="match status" value="1"/>
</dbReference>
<evidence type="ECO:0000313" key="7">
    <source>
        <dbReference type="Proteomes" id="UP000325286"/>
    </source>
</evidence>
<dbReference type="PANTHER" id="PTHR42988:SF2">
    <property type="entry name" value="CYCLIC NUCLEOTIDE PHOSPHODIESTERASE CBUA0032-RELATED"/>
    <property type="match status" value="1"/>
</dbReference>
<dbReference type="InterPro" id="IPR029052">
    <property type="entry name" value="Metallo-depent_PP-like"/>
</dbReference>
<keyword evidence="7" id="KW-1185">Reference proteome</keyword>
<dbReference type="PANTHER" id="PTHR42988">
    <property type="entry name" value="PHOSPHOHYDROLASE"/>
    <property type="match status" value="1"/>
</dbReference>
<dbReference type="GO" id="GO:0016787">
    <property type="term" value="F:hydrolase activity"/>
    <property type="evidence" value="ECO:0007669"/>
    <property type="project" value="UniProtKB-KW"/>
</dbReference>
<evidence type="ECO:0000256" key="1">
    <source>
        <dbReference type="ARBA" id="ARBA00022723"/>
    </source>
</evidence>
<dbReference type="InterPro" id="IPR050884">
    <property type="entry name" value="CNP_phosphodiesterase-III"/>
</dbReference>
<proteinExistence type="inferred from homology"/>
<dbReference type="Proteomes" id="UP000325286">
    <property type="component" value="Chromosome"/>
</dbReference>
<evidence type="ECO:0000256" key="2">
    <source>
        <dbReference type="ARBA" id="ARBA00022801"/>
    </source>
</evidence>
<dbReference type="InterPro" id="IPR004843">
    <property type="entry name" value="Calcineurin-like_PHP"/>
</dbReference>
<evidence type="ECO:0000259" key="5">
    <source>
        <dbReference type="Pfam" id="PF00149"/>
    </source>
</evidence>
<dbReference type="KEGG" id="rul:UC8_34150"/>
<dbReference type="OrthoDB" id="5505563at2"/>
<keyword evidence="1" id="KW-0479">Metal-binding</keyword>
<sequence>MPLHLLPQSRRRFLQTTLASGTTLLAARMVGAEKSEPSREWWALLSDTHIAADPAAIARGVNMFDNLNRVIDQVLAEPSPPAGVIINGDCAYLNGLAADYATLSKALQRLADAGLSVHMNMGNHDDRGPFYGAFEQQQPERPLVEGKHVSILESKFANVFLVDSLQHVNQVTGELGPSQLDWLTKALDAHNTKPAIVIGHHNLQFRPAESQERVSGLLDSQQFIDALHARPHVQAYVFGHTHNWSVRQTDQQLHLINLPPCAYVFNESRPNGWVRAEIGENELKLELRALDPKHVEHGQQKELQYKLAAVN</sequence>
<feature type="domain" description="Calcineurin-like phosphoesterase" evidence="5">
    <location>
        <begin position="44"/>
        <end position="243"/>
    </location>
</feature>
<name>A0A5B9QQW8_9BACT</name>
<keyword evidence="3" id="KW-0408">Iron</keyword>
<evidence type="ECO:0000256" key="4">
    <source>
        <dbReference type="ARBA" id="ARBA00025742"/>
    </source>
</evidence>
<dbReference type="SUPFAM" id="SSF56300">
    <property type="entry name" value="Metallo-dependent phosphatases"/>
    <property type="match status" value="1"/>
</dbReference>
<dbReference type="InterPro" id="IPR006311">
    <property type="entry name" value="TAT_signal"/>
</dbReference>
<reference evidence="6 7" key="1">
    <citation type="submission" date="2019-08" db="EMBL/GenBank/DDBJ databases">
        <title>Deep-cultivation of Planctomycetes and their phenomic and genomic characterization uncovers novel biology.</title>
        <authorList>
            <person name="Wiegand S."/>
            <person name="Jogler M."/>
            <person name="Boedeker C."/>
            <person name="Pinto D."/>
            <person name="Vollmers J."/>
            <person name="Rivas-Marin E."/>
            <person name="Kohn T."/>
            <person name="Peeters S.H."/>
            <person name="Heuer A."/>
            <person name="Rast P."/>
            <person name="Oberbeckmann S."/>
            <person name="Bunk B."/>
            <person name="Jeske O."/>
            <person name="Meyerdierks A."/>
            <person name="Storesund J.E."/>
            <person name="Kallscheuer N."/>
            <person name="Luecker S."/>
            <person name="Lage O.M."/>
            <person name="Pohl T."/>
            <person name="Merkel B.J."/>
            <person name="Hornburger P."/>
            <person name="Mueller R.-W."/>
            <person name="Bruemmer F."/>
            <person name="Labrenz M."/>
            <person name="Spormann A.M."/>
            <person name="Op den Camp H."/>
            <person name="Overmann J."/>
            <person name="Amann R."/>
            <person name="Jetten M.S.M."/>
            <person name="Mascher T."/>
            <person name="Medema M.H."/>
            <person name="Devos D.P."/>
            <person name="Kaster A.-K."/>
            <person name="Ovreas L."/>
            <person name="Rohde M."/>
            <person name="Galperin M.Y."/>
            <person name="Jogler C."/>
        </authorList>
    </citation>
    <scope>NUCLEOTIDE SEQUENCE [LARGE SCALE GENOMIC DNA]</scope>
    <source>
        <strain evidence="6 7">UC8</strain>
    </source>
</reference>
<dbReference type="RefSeq" id="WP_068138302.1">
    <property type="nucleotide sequence ID" value="NZ_CP042914.1"/>
</dbReference>
<keyword evidence="2" id="KW-0378">Hydrolase</keyword>
<dbReference type="GO" id="GO:0046872">
    <property type="term" value="F:metal ion binding"/>
    <property type="evidence" value="ECO:0007669"/>
    <property type="project" value="UniProtKB-KW"/>
</dbReference>
<organism evidence="6 7">
    <name type="scientific">Roseimaritima ulvae</name>
    <dbReference type="NCBI Taxonomy" id="980254"/>
    <lineage>
        <taxon>Bacteria</taxon>
        <taxon>Pseudomonadati</taxon>
        <taxon>Planctomycetota</taxon>
        <taxon>Planctomycetia</taxon>
        <taxon>Pirellulales</taxon>
        <taxon>Pirellulaceae</taxon>
        <taxon>Roseimaritima</taxon>
    </lineage>
</organism>
<accession>A0A5B9QQW8</accession>
<protein>
    <submittedName>
        <fullName evidence="6">Cyclic 3',5'-adenosine monophosphate phosphodiesterase</fullName>
    </submittedName>
</protein>
<dbReference type="EMBL" id="CP042914">
    <property type="protein sequence ID" value="QEG41394.1"/>
    <property type="molecule type" value="Genomic_DNA"/>
</dbReference>
<dbReference type="AlphaFoldDB" id="A0A5B9QQW8"/>
<dbReference type="Pfam" id="PF00149">
    <property type="entry name" value="Metallophos"/>
    <property type="match status" value="1"/>
</dbReference>
<gene>
    <name evidence="6" type="ORF">UC8_34150</name>
</gene>
<evidence type="ECO:0000256" key="3">
    <source>
        <dbReference type="ARBA" id="ARBA00023004"/>
    </source>
</evidence>
<comment type="similarity">
    <text evidence="4">Belongs to the cyclic nucleotide phosphodiesterase class-III family.</text>
</comment>
<evidence type="ECO:0000313" key="6">
    <source>
        <dbReference type="EMBL" id="QEG41394.1"/>
    </source>
</evidence>